<reference evidence="1" key="1">
    <citation type="submission" date="2018-05" db="EMBL/GenBank/DDBJ databases">
        <title>Draft genome of Mucuna pruriens seed.</title>
        <authorList>
            <person name="Nnadi N.E."/>
            <person name="Vos R."/>
            <person name="Hasami M.H."/>
            <person name="Devisetty U.K."/>
            <person name="Aguiy J.C."/>
        </authorList>
    </citation>
    <scope>NUCLEOTIDE SEQUENCE [LARGE SCALE GENOMIC DNA]</scope>
    <source>
        <strain evidence="1">JCA_2017</strain>
    </source>
</reference>
<name>A0A371HZM9_MUCPR</name>
<dbReference type="SUPFAM" id="SSF56672">
    <property type="entry name" value="DNA/RNA polymerases"/>
    <property type="match status" value="1"/>
</dbReference>
<dbReference type="CDD" id="cd09272">
    <property type="entry name" value="RNase_HI_RT_Ty1"/>
    <property type="match status" value="1"/>
</dbReference>
<dbReference type="STRING" id="157652.A0A371HZM9"/>
<feature type="non-terminal residue" evidence="1">
    <location>
        <position position="1"/>
    </location>
</feature>
<comment type="caution">
    <text evidence="1">The sequence shown here is derived from an EMBL/GenBank/DDBJ whole genome shotgun (WGS) entry which is preliminary data.</text>
</comment>
<accession>A0A371HZM9</accession>
<evidence type="ECO:0000313" key="2">
    <source>
        <dbReference type="Proteomes" id="UP000257109"/>
    </source>
</evidence>
<dbReference type="InterPro" id="IPR043502">
    <property type="entry name" value="DNA/RNA_pol_sf"/>
</dbReference>
<protein>
    <submittedName>
        <fullName evidence="1">Copia protein</fullName>
    </submittedName>
</protein>
<dbReference type="OrthoDB" id="1738167at2759"/>
<sequence length="479" mass="54867">MAKDKVLLEPNELPNLVSFSRLDGRNYLQWAQYIRTTLKGCKKLSHVEGNDLPRDDQSLKHILGKEKLPSLSEVFFIVRSEETRLSIMLDKGNSNTRFAMVIGKGPTKRSTFEGKLFTKSSHGEYCTYCKRPGHTKDTCYRLYGKEKLDNGTKFVNLEFSKFLKDNGVGESYREVEPIIKSLPFLTQDVQVQVQKVTKSTLVLEQVQMSEPDVSIPHSSIEEQVQLSKLENLQQFDVKIVFLHGDLEEEVYKEIPRGFYSHNEKNKYVLDLIINEIGKLGCKTSGVSIEQNHMIGEESPIIEKSQYQRLVGKLIYLSHTRPDIAYVANYARSVVDRRSISKYCMFMGGNLVAWKSKKQNVVARSSAEVEFRVMTQGICEGLWIKIILDDIKVKYERPIKLFCDNNSTISIAYNSIQHDKTKHIEIDKHFIKEKLDSGLIVTTHVPTRLQMADVFTKGLPTIRFQEFSGKLGMIDIHLPT</sequence>
<evidence type="ECO:0000313" key="1">
    <source>
        <dbReference type="EMBL" id="RDY08252.1"/>
    </source>
</evidence>
<keyword evidence="2" id="KW-1185">Reference proteome</keyword>
<organism evidence="1 2">
    <name type="scientific">Mucuna pruriens</name>
    <name type="common">Velvet bean</name>
    <name type="synonym">Dolichos pruriens</name>
    <dbReference type="NCBI Taxonomy" id="157652"/>
    <lineage>
        <taxon>Eukaryota</taxon>
        <taxon>Viridiplantae</taxon>
        <taxon>Streptophyta</taxon>
        <taxon>Embryophyta</taxon>
        <taxon>Tracheophyta</taxon>
        <taxon>Spermatophyta</taxon>
        <taxon>Magnoliopsida</taxon>
        <taxon>eudicotyledons</taxon>
        <taxon>Gunneridae</taxon>
        <taxon>Pentapetalae</taxon>
        <taxon>rosids</taxon>
        <taxon>fabids</taxon>
        <taxon>Fabales</taxon>
        <taxon>Fabaceae</taxon>
        <taxon>Papilionoideae</taxon>
        <taxon>50 kb inversion clade</taxon>
        <taxon>NPAAA clade</taxon>
        <taxon>indigoferoid/millettioid clade</taxon>
        <taxon>Phaseoleae</taxon>
        <taxon>Mucuna</taxon>
    </lineage>
</organism>
<gene>
    <name evidence="1" type="primary">GIP</name>
    <name evidence="1" type="ORF">CR513_07530</name>
</gene>
<dbReference type="PANTHER" id="PTHR11439">
    <property type="entry name" value="GAG-POL-RELATED RETROTRANSPOSON"/>
    <property type="match status" value="1"/>
</dbReference>
<proteinExistence type="predicted"/>
<dbReference type="EMBL" id="QJKJ01001314">
    <property type="protein sequence ID" value="RDY08252.1"/>
    <property type="molecule type" value="Genomic_DNA"/>
</dbReference>
<dbReference type="Proteomes" id="UP000257109">
    <property type="component" value="Unassembled WGS sequence"/>
</dbReference>
<dbReference type="PANTHER" id="PTHR11439:SF440">
    <property type="entry name" value="INTEGRASE CATALYTIC DOMAIN-CONTAINING PROTEIN"/>
    <property type="match status" value="1"/>
</dbReference>
<dbReference type="AlphaFoldDB" id="A0A371HZM9"/>